<dbReference type="GO" id="GO:0030036">
    <property type="term" value="P:actin cytoskeleton organization"/>
    <property type="evidence" value="ECO:0007669"/>
    <property type="project" value="EnsemblFungi"/>
</dbReference>
<dbReference type="GO" id="GO:0042973">
    <property type="term" value="F:glucan endo-1,3-beta-D-glucosidase activity"/>
    <property type="evidence" value="ECO:0007669"/>
    <property type="project" value="UniProtKB-EC"/>
</dbReference>
<feature type="compositionally biased region" description="Low complexity" evidence="9">
    <location>
        <begin position="1"/>
        <end position="19"/>
    </location>
</feature>
<evidence type="ECO:0000256" key="8">
    <source>
        <dbReference type="ARBA" id="ARBA00023326"/>
    </source>
</evidence>
<keyword evidence="8" id="KW-0624">Polysaccharide degradation</keyword>
<evidence type="ECO:0000256" key="9">
    <source>
        <dbReference type="SAM" id="MobiDB-lite"/>
    </source>
</evidence>
<dbReference type="InterPro" id="IPR040451">
    <property type="entry name" value="GH81_N"/>
</dbReference>
<protein>
    <recommendedName>
        <fullName evidence="3">glucan endo-1,3-beta-D-glucosidase</fullName>
        <ecNumber evidence="3">3.2.1.39</ecNumber>
    </recommendedName>
</protein>
<comment type="similarity">
    <text evidence="2">Belongs to the glycosyl hydrolase 81 family.</text>
</comment>
<evidence type="ECO:0000256" key="5">
    <source>
        <dbReference type="ARBA" id="ARBA00023277"/>
    </source>
</evidence>
<keyword evidence="5" id="KW-0119">Carbohydrate metabolism</keyword>
<evidence type="ECO:0000313" key="12">
    <source>
        <dbReference type="EMBL" id="ODQ60624.1"/>
    </source>
</evidence>
<dbReference type="GO" id="GO:0009986">
    <property type="term" value="C:cell surface"/>
    <property type="evidence" value="ECO:0007669"/>
    <property type="project" value="TreeGrafter"/>
</dbReference>
<evidence type="ECO:0000256" key="6">
    <source>
        <dbReference type="ARBA" id="ARBA00023295"/>
    </source>
</evidence>
<evidence type="ECO:0000256" key="3">
    <source>
        <dbReference type="ARBA" id="ARBA00012780"/>
    </source>
</evidence>
<sequence>MNTHNKSSSAPSSAPTHSSPVNSKDDIFSASISNDEPLSIFSRSKHPVNPPANNDSKPIGTNKFYSNMLLENQNNAVWTQPYSLWFSKDENYHGLAVHHVPASSRVSGPDAGADPVQFFFGPNGIKSFVFGSTDFNDTPSLSLENIKHMSADAKFQSKSQGCMTVPLVQGQGFITSIYFNLIPKLSSAVGFASVSGDKSPRSGINKYKIGLNDGTTWVLYVTIPNGQSLDLAQKDGNNIVGSNSVNGAVFQLVKGDSGVYNDAAGSYPTRAHLTNGSVSDKTGSFSISYDITGSSNSGKTLLFALPHQVDTFTSDMDSAKTDLKLDTITKGTATAYLTDTFKFSLNVPSNISLDPYSSIDGVSLSYSGNVLQKIRDAASSEVNGDVEAESNVDSMYFAGKVLAKYAWILYVTKYVLKDDGLTNTLLPKVKSAIERFSKNQQQLPLSYDETWKGIISTGDSSADFGNSYYNDHHFHYGYHVLSSAIVGKIDKEQGGNWVDSVKGWVNDLARDFASTSDDDQYFPAFRSFDWYNGHSWAKGVFASGDGKDQESSSEDYNAYYSLKIWADVINDNSLKQRSEIMLGILNHSINHYFLLADDNNTQPKNFIKNKVTGILFENKVDHTTYFGNNLEYIQMIHAIPVTSFSSFIRKPKFCKEEWDQKLKGIVNNVNDGWKGIIYLNVALFDPNSSWNFFSGDGFKNDYLDGGQSKTWSLTYSGAFASA</sequence>
<feature type="region of interest" description="Disordered" evidence="9">
    <location>
        <begin position="1"/>
        <end position="29"/>
    </location>
</feature>
<dbReference type="OrthoDB" id="4473401at2759"/>
<dbReference type="InterPro" id="IPR005200">
    <property type="entry name" value="Endo-beta-glucanase"/>
</dbReference>
<dbReference type="EC" id="3.2.1.39" evidence="3"/>
<proteinExistence type="inferred from homology"/>
<reference evidence="12 13" key="1">
    <citation type="journal article" date="2016" name="Proc. Natl. Acad. Sci. U.S.A.">
        <title>Comparative genomics of biotechnologically important yeasts.</title>
        <authorList>
            <person name="Riley R."/>
            <person name="Haridas S."/>
            <person name="Wolfe K.H."/>
            <person name="Lopes M.R."/>
            <person name="Hittinger C.T."/>
            <person name="Goeker M."/>
            <person name="Salamov A.A."/>
            <person name="Wisecaver J.H."/>
            <person name="Long T.M."/>
            <person name="Calvey C.H."/>
            <person name="Aerts A.L."/>
            <person name="Barry K.W."/>
            <person name="Choi C."/>
            <person name="Clum A."/>
            <person name="Coughlan A.Y."/>
            <person name="Deshpande S."/>
            <person name="Douglass A.P."/>
            <person name="Hanson S.J."/>
            <person name="Klenk H.-P."/>
            <person name="LaButti K.M."/>
            <person name="Lapidus A."/>
            <person name="Lindquist E.A."/>
            <person name="Lipzen A.M."/>
            <person name="Meier-Kolthoff J.P."/>
            <person name="Ohm R.A."/>
            <person name="Otillar R.P."/>
            <person name="Pangilinan J.L."/>
            <person name="Peng Y."/>
            <person name="Rokas A."/>
            <person name="Rosa C.A."/>
            <person name="Scheuner C."/>
            <person name="Sibirny A.A."/>
            <person name="Slot J.C."/>
            <person name="Stielow J.B."/>
            <person name="Sun H."/>
            <person name="Kurtzman C.P."/>
            <person name="Blackwell M."/>
            <person name="Grigoriev I.V."/>
            <person name="Jeffries T.W."/>
        </authorList>
    </citation>
    <scope>NUCLEOTIDE SEQUENCE [LARGE SCALE GENOMIC DNA]</scope>
    <source>
        <strain evidence="13">ATCC 58044 / CBS 1984 / NCYC 433 / NRRL Y-366-8</strain>
    </source>
</reference>
<dbReference type="RefSeq" id="XP_019039831.1">
    <property type="nucleotide sequence ID" value="XM_019181556.1"/>
</dbReference>
<evidence type="ECO:0000259" key="10">
    <source>
        <dbReference type="Pfam" id="PF03639"/>
    </source>
</evidence>
<dbReference type="Pfam" id="PF17652">
    <property type="entry name" value="Glyco_hydro81C"/>
    <property type="match status" value="1"/>
</dbReference>
<evidence type="ECO:0000259" key="11">
    <source>
        <dbReference type="Pfam" id="PF17652"/>
    </source>
</evidence>
<evidence type="ECO:0000313" key="13">
    <source>
        <dbReference type="Proteomes" id="UP000094112"/>
    </source>
</evidence>
<feature type="domain" description="Glycosyl hydrolase family 81 C-terminal" evidence="11">
    <location>
        <begin position="366"/>
        <end position="713"/>
    </location>
</feature>
<dbReference type="GO" id="GO:0071555">
    <property type="term" value="P:cell wall organization"/>
    <property type="evidence" value="ECO:0007669"/>
    <property type="project" value="UniProtKB-KW"/>
</dbReference>
<organism evidence="12 13">
    <name type="scientific">Wickerhamomyces anomalus (strain ATCC 58044 / CBS 1984 / NCYC 433 / NRRL Y-366-8)</name>
    <name type="common">Yeast</name>
    <name type="synonym">Hansenula anomala</name>
    <dbReference type="NCBI Taxonomy" id="683960"/>
    <lineage>
        <taxon>Eukaryota</taxon>
        <taxon>Fungi</taxon>
        <taxon>Dikarya</taxon>
        <taxon>Ascomycota</taxon>
        <taxon>Saccharomycotina</taxon>
        <taxon>Saccharomycetes</taxon>
        <taxon>Phaffomycetales</taxon>
        <taxon>Wickerhamomycetaceae</taxon>
        <taxon>Wickerhamomyces</taxon>
    </lineage>
</organism>
<evidence type="ECO:0000256" key="4">
    <source>
        <dbReference type="ARBA" id="ARBA00022801"/>
    </source>
</evidence>
<dbReference type="PANTHER" id="PTHR31983">
    <property type="entry name" value="ENDO-1,3(4)-BETA-GLUCANASE 1"/>
    <property type="match status" value="1"/>
</dbReference>
<dbReference type="Pfam" id="PF03639">
    <property type="entry name" value="Glyco_hydro_81"/>
    <property type="match status" value="1"/>
</dbReference>
<dbReference type="GO" id="GO:0000272">
    <property type="term" value="P:polysaccharide catabolic process"/>
    <property type="evidence" value="ECO:0007669"/>
    <property type="project" value="UniProtKB-KW"/>
</dbReference>
<dbReference type="FunFam" id="1.10.287.1170:FF:000001">
    <property type="entry name" value="Endo-1,3-beta-glucanase Engl1"/>
    <property type="match status" value="1"/>
</dbReference>
<dbReference type="AlphaFoldDB" id="A0A1E3P5V3"/>
<dbReference type="PROSITE" id="PS52008">
    <property type="entry name" value="GH81"/>
    <property type="match status" value="1"/>
</dbReference>
<keyword evidence="4 12" id="KW-0378">Hydrolase</keyword>
<dbReference type="PANTHER" id="PTHR31983:SF0">
    <property type="entry name" value="GLUCAN ENDO-1,3-BETA-D-GLUCOSIDASE 2"/>
    <property type="match status" value="1"/>
</dbReference>
<comment type="catalytic activity">
    <reaction evidence="1">
        <text>Hydrolysis of (1-&gt;3)-beta-D-glucosidic linkages in (1-&gt;3)-beta-D-glucans.</text>
        <dbReference type="EC" id="3.2.1.39"/>
    </reaction>
</comment>
<keyword evidence="6" id="KW-0326">Glycosidase</keyword>
<dbReference type="Proteomes" id="UP000094112">
    <property type="component" value="Unassembled WGS sequence"/>
</dbReference>
<dbReference type="FunFam" id="2.70.98.30:FF:000006">
    <property type="entry name" value="Endo-1,3-beta-glucanase Engl1"/>
    <property type="match status" value="1"/>
</dbReference>
<dbReference type="EMBL" id="KV454209">
    <property type="protein sequence ID" value="ODQ60624.1"/>
    <property type="molecule type" value="Genomic_DNA"/>
</dbReference>
<dbReference type="GO" id="GO:0052861">
    <property type="term" value="F:endo-1,3(4)-beta-glucanase activity"/>
    <property type="evidence" value="ECO:0007669"/>
    <property type="project" value="InterPro"/>
</dbReference>
<evidence type="ECO:0000256" key="1">
    <source>
        <dbReference type="ARBA" id="ARBA00000382"/>
    </source>
</evidence>
<accession>A0A1E3P5V3</accession>
<dbReference type="Gene3D" id="1.20.5.420">
    <property type="entry name" value="Immunoglobulin FC, subunit C"/>
    <property type="match status" value="1"/>
</dbReference>
<dbReference type="STRING" id="683960.A0A1E3P5V3"/>
<name>A0A1E3P5V3_WICAA</name>
<evidence type="ECO:0000256" key="7">
    <source>
        <dbReference type="ARBA" id="ARBA00023316"/>
    </source>
</evidence>
<keyword evidence="7" id="KW-0961">Cell wall biogenesis/degradation</keyword>
<dbReference type="InterPro" id="IPR040720">
    <property type="entry name" value="GH81_C"/>
</dbReference>
<dbReference type="GeneID" id="30198802"/>
<keyword evidence="13" id="KW-1185">Reference proteome</keyword>
<evidence type="ECO:0000256" key="2">
    <source>
        <dbReference type="ARBA" id="ARBA00010730"/>
    </source>
</evidence>
<dbReference type="Gene3D" id="1.10.287.1170">
    <property type="entry name" value="glycoside hydrolase family 81 endo-[beta] glucanase"/>
    <property type="match status" value="1"/>
</dbReference>
<dbReference type="Gene3D" id="2.70.98.30">
    <property type="entry name" value="Golgi alpha-mannosidase II, domain 4"/>
    <property type="match status" value="1"/>
</dbReference>
<feature type="domain" description="Glycosyl hydrolase family 81 N-terminal" evidence="10">
    <location>
        <begin position="46"/>
        <end position="358"/>
    </location>
</feature>
<gene>
    <name evidence="12" type="ORF">WICANDRAFT_28937</name>
</gene>
<feature type="region of interest" description="Disordered" evidence="9">
    <location>
        <begin position="40"/>
        <end position="59"/>
    </location>
</feature>